<dbReference type="PROSITE" id="PS00070">
    <property type="entry name" value="ALDEHYDE_DEHYDR_CYS"/>
    <property type="match status" value="1"/>
</dbReference>
<keyword evidence="11" id="KW-1185">Reference proteome</keyword>
<dbReference type="Gene3D" id="3.20.20.220">
    <property type="match status" value="1"/>
</dbReference>
<keyword evidence="5" id="KW-0804">Transcription</keyword>
<proteinExistence type="inferred from homology"/>
<dbReference type="PANTHER" id="PTHR42862:SF1">
    <property type="entry name" value="DELTA-1-PYRROLINE-5-CARBOXYLATE DEHYDROGENASE 2, ISOFORM A-RELATED"/>
    <property type="match status" value="1"/>
</dbReference>
<dbReference type="GO" id="GO:0010133">
    <property type="term" value="P:L-proline catabolic process to L-glutamate"/>
    <property type="evidence" value="ECO:0007669"/>
    <property type="project" value="UniProtKB-UniRule"/>
</dbReference>
<keyword evidence="2 5" id="KW-0560">Oxidoreductase</keyword>
<dbReference type="EC" id="1.5.5.2" evidence="5"/>
<dbReference type="InterPro" id="IPR050485">
    <property type="entry name" value="Proline_metab_enzyme"/>
</dbReference>
<comment type="similarity">
    <text evidence="5">In the N-terminal section; belongs to the proline dehydrogenase family.</text>
</comment>
<dbReference type="Gene3D" id="3.40.309.10">
    <property type="entry name" value="Aldehyde Dehydrogenase, Chain A, domain 2"/>
    <property type="match status" value="1"/>
</dbReference>
<dbReference type="InterPro" id="IPR002872">
    <property type="entry name" value="Proline_DH_dom"/>
</dbReference>
<dbReference type="SUPFAM" id="SSF53720">
    <property type="entry name" value="ALDH-like"/>
    <property type="match status" value="1"/>
</dbReference>
<comment type="similarity">
    <text evidence="5">In the C-terminal section; belongs to the aldehyde dehydrogenase family.</text>
</comment>
<evidence type="ECO:0000256" key="3">
    <source>
        <dbReference type="ARBA" id="ARBA00023027"/>
    </source>
</evidence>
<keyword evidence="3 5" id="KW-0520">NAD</keyword>
<evidence type="ECO:0000256" key="1">
    <source>
        <dbReference type="ARBA" id="ARBA00004786"/>
    </source>
</evidence>
<dbReference type="AlphaFoldDB" id="A0A0M4LZ47"/>
<dbReference type="Proteomes" id="UP000068905">
    <property type="component" value="Chromosome"/>
</dbReference>
<protein>
    <recommendedName>
        <fullName evidence="5">Bifunctional protein PutA</fullName>
    </recommendedName>
    <domain>
        <recommendedName>
            <fullName evidence="5">Proline dehydrogenase</fullName>
            <ecNumber evidence="5">1.5.5.2</ecNumber>
        </recommendedName>
        <alternativeName>
            <fullName evidence="5">Proline oxidase</fullName>
        </alternativeName>
    </domain>
    <domain>
        <recommendedName>
            <fullName evidence="5">Delta-1-pyrroline-5-carboxylate dehydrogenase</fullName>
            <shortName evidence="5">P5C dehydrogenase</shortName>
            <ecNumber evidence="5">1.2.1.88</ecNumber>
        </recommendedName>
        <alternativeName>
            <fullName evidence="5">L-glutamate gamma-semialdehyde dehydrogenase</fullName>
        </alternativeName>
    </domain>
</protein>
<dbReference type="InterPro" id="IPR015590">
    <property type="entry name" value="Aldehyde_DH_dom"/>
</dbReference>
<comment type="pathway">
    <text evidence="1 5">Amino-acid degradation; L-proline degradation into L-glutamate; L-glutamate from L-proline: step 2/2.</text>
</comment>
<dbReference type="EC" id="1.2.1.88" evidence="5"/>
<evidence type="ECO:0000259" key="7">
    <source>
        <dbReference type="Pfam" id="PF00171"/>
    </source>
</evidence>
<keyword evidence="5" id="KW-0238">DNA-binding</keyword>
<dbReference type="PANTHER" id="PTHR42862">
    <property type="entry name" value="DELTA-1-PYRROLINE-5-CARBOXYLATE DEHYDROGENASE 1, ISOFORM A-RELATED"/>
    <property type="match status" value="1"/>
</dbReference>
<dbReference type="GO" id="GO:0003700">
    <property type="term" value="F:DNA-binding transcription factor activity"/>
    <property type="evidence" value="ECO:0007669"/>
    <property type="project" value="InterPro"/>
</dbReference>
<evidence type="ECO:0000256" key="6">
    <source>
        <dbReference type="PIRSR" id="PIRSR000197-1"/>
    </source>
</evidence>
<dbReference type="InterPro" id="IPR016161">
    <property type="entry name" value="Ald_DH/histidinol_DH"/>
</dbReference>
<evidence type="ECO:0000259" key="8">
    <source>
        <dbReference type="Pfam" id="PF01619"/>
    </source>
</evidence>
<evidence type="ECO:0000259" key="9">
    <source>
        <dbReference type="Pfam" id="PF14850"/>
    </source>
</evidence>
<gene>
    <name evidence="10" type="ORF">W908_01515</name>
</gene>
<comment type="cofactor">
    <cofactor evidence="5">
        <name>FAD</name>
        <dbReference type="ChEBI" id="CHEBI:57692"/>
    </cofactor>
</comment>
<dbReference type="GO" id="GO:0003842">
    <property type="term" value="F:L-glutamate gamma-semialdehyde dehydrogenase activity"/>
    <property type="evidence" value="ECO:0007669"/>
    <property type="project" value="UniProtKB-UniRule"/>
</dbReference>
<dbReference type="SUPFAM" id="SSF81935">
    <property type="entry name" value="N-terminal domain of bifunctional PutA protein"/>
    <property type="match status" value="1"/>
</dbReference>
<keyword evidence="5" id="KW-0805">Transcription regulation</keyword>
<dbReference type="STRING" id="1125411.W908_01515"/>
<dbReference type="EMBL" id="CP006911">
    <property type="protein sequence ID" value="ALE01399.1"/>
    <property type="molecule type" value="Genomic_DNA"/>
</dbReference>
<evidence type="ECO:0000256" key="2">
    <source>
        <dbReference type="ARBA" id="ARBA00023002"/>
    </source>
</evidence>
<dbReference type="FunFam" id="3.40.309.10:FF:000005">
    <property type="entry name" value="1-pyrroline-5-carboxylate dehydrogenase 1"/>
    <property type="match status" value="1"/>
</dbReference>
<dbReference type="Pfam" id="PF01619">
    <property type="entry name" value="Pro_dh"/>
    <property type="match status" value="1"/>
</dbReference>
<dbReference type="KEGG" id="tsn:W908_01515"/>
<feature type="active site" evidence="6">
    <location>
        <position position="783"/>
    </location>
</feature>
<keyword evidence="5" id="KW-0274">FAD</keyword>
<dbReference type="Gene3D" id="3.40.605.10">
    <property type="entry name" value="Aldehyde Dehydrogenase, Chain A, domain 1"/>
    <property type="match status" value="1"/>
</dbReference>
<evidence type="ECO:0000256" key="5">
    <source>
        <dbReference type="PIRNR" id="PIRNR000197"/>
    </source>
</evidence>
<dbReference type="Pfam" id="PF14850">
    <property type="entry name" value="Pro_dh-DNA_bdg"/>
    <property type="match status" value="1"/>
</dbReference>
<evidence type="ECO:0000313" key="10">
    <source>
        <dbReference type="EMBL" id="ALE01399.1"/>
    </source>
</evidence>
<accession>A0A0M4LZ47</accession>
<evidence type="ECO:0000256" key="4">
    <source>
        <dbReference type="ARBA" id="ARBA00048142"/>
    </source>
</evidence>
<dbReference type="InterPro" id="IPR024082">
    <property type="entry name" value="PRODH_PutA_dom_II"/>
</dbReference>
<dbReference type="InterPro" id="IPR029041">
    <property type="entry name" value="FAD-linked_oxidoreductase-like"/>
</dbReference>
<dbReference type="CDD" id="cd07125">
    <property type="entry name" value="ALDH_PutA-P5CDH"/>
    <property type="match status" value="1"/>
</dbReference>
<feature type="domain" description="Proline dehydrogenase PutA" evidence="9">
    <location>
        <begin position="71"/>
        <end position="180"/>
    </location>
</feature>
<keyword evidence="5" id="KW-0285">Flavoprotein</keyword>
<dbReference type="Gene3D" id="1.20.5.460">
    <property type="entry name" value="Single helix bin"/>
    <property type="match status" value="1"/>
</dbReference>
<dbReference type="NCBIfam" id="TIGR01238">
    <property type="entry name" value="D1pyr5carbox3"/>
    <property type="match status" value="1"/>
</dbReference>
<keyword evidence="5" id="KW-0678">Repressor</keyword>
<dbReference type="GO" id="GO:0003677">
    <property type="term" value="F:DNA binding"/>
    <property type="evidence" value="ECO:0007669"/>
    <property type="project" value="UniProtKB-KW"/>
</dbReference>
<dbReference type="InterPro" id="IPR024089">
    <property type="entry name" value="PRODH_PutA_dom_I/II"/>
</dbReference>
<dbReference type="PIRSF" id="PIRSF000197">
    <property type="entry name" value="Bifunct_PutA"/>
    <property type="match status" value="1"/>
</dbReference>
<sequence>MKSLADFKFEVDSSNIRSKLRKARVMSEEDSLDHLHLFDYTNTDQRIEFQKNTSHLIQQLRSSSQPDLLSLFVSEYNLTSDEGLSLMTLVEAFLRVPDNKTRDKLFIDKVAMKGWSQHIGTSKSSMVNIATLALNIADKMIAHGSNKEIKNRIRKALEILSRPGIRFSANNVMQFFAKQFVFAESIHSAVKSRNVKNTLYSFDMLGEAAWTMKDADKYFQAYRNALIEIGKRNTSKTVTDANGISVKLSALHPKYDFMHQQRVISELLPKVLELVEIAKHYNIGINIDAEEADRLDISLDVIESIMKIIANSSWEGFGVVVQSYQKRASFVIDWLNDNCDKHNLKIMVRLVKGAYWDSEIKKSQILGEVDFPVFTKKTNTDYSFLVCSQKLLEMRANIFPQFASHNAHSLVSVCEMAGNNEGFEVQRLHGMGESLHHSISNKYGVPSRVYAPIGSHKELLAYLMRRLLENGANSSFINHLFDESISPESLASDVFTIVEEDSEKSHSKIQLPKDIFKNNRQNSRSVILTEQDEVNQLYQNQSPWLGKQWKAKSIIAGMKINDGLNQEVTNPADKDDVVGHVLFANEGQLTQSLESARNAFESNMIEHEMILQGLERAANLYEENQYELMTLAMREAGKTYQDATDEVREAVDFLRYYANLSRIVMPSQRQARGVFVCISPWNFPLAIFTGQIAAALSAGNSVIAKPAESTSLIAYRASELLIEAGIPIGRFQLCLGKGSQTGAYLSSSNLIDGVAFTGSTEVAKEIKISLIDNGNSEARVIAETGGLNAMVVDSTALCEQVTRDVIDGAFKSAGQRCSALRILLLQDDCYENTINMIVGAMKELSIGNPKNLDVDCGPIINSAAQIKLKKYITKARQNNQVIEELVFEPQNGHFVAPTLIHLNSIEDIHEELFGPILHVISYKNDDLETIIDQLNAKGYGLTFGIHSRIDKKVKEISSRVNVGNVYINRNQIGAVVGSQPFGGEGLSGTGPKAGGPNSLHGYSSNMLRSEQSKHKMTFTREHFEIQNLINPTLQLSKDILSLLRAKFPSLTAEFLEFLDQVVSRYSHDIKLPGPTGESNQLIYKPKGTVLCIGPKHKDTLMQTLLSLFLGNCVISQISKQEYESLVEIGFKTENISQLNDSPSLSLIESNAYNAVLYFGDDNSVNKLIVTSRNELIPVVSSIYEAWELIKEKVITIDTTASGGNANLLAL</sequence>
<feature type="domain" description="Proline dehydrogenase" evidence="8">
    <location>
        <begin position="190"/>
        <end position="479"/>
    </location>
</feature>
<dbReference type="NCBIfam" id="NF008869">
    <property type="entry name" value="PRK11904.1"/>
    <property type="match status" value="1"/>
</dbReference>
<dbReference type="InterPro" id="IPR005933">
    <property type="entry name" value="PutA_C"/>
</dbReference>
<comment type="catalytic activity">
    <reaction evidence="4 5">
        <text>L-glutamate 5-semialdehyde + NAD(+) + H2O = L-glutamate + NADH + 2 H(+)</text>
        <dbReference type="Rhea" id="RHEA:30235"/>
        <dbReference type="ChEBI" id="CHEBI:15377"/>
        <dbReference type="ChEBI" id="CHEBI:15378"/>
        <dbReference type="ChEBI" id="CHEBI:29985"/>
        <dbReference type="ChEBI" id="CHEBI:57540"/>
        <dbReference type="ChEBI" id="CHEBI:57945"/>
        <dbReference type="ChEBI" id="CHEBI:58066"/>
        <dbReference type="EC" id="1.2.1.88"/>
    </reaction>
</comment>
<feature type="domain" description="Aldehyde dehydrogenase" evidence="7">
    <location>
        <begin position="566"/>
        <end position="1003"/>
    </location>
</feature>
<comment type="function">
    <text evidence="5">Oxidizes proline to glutamate for use as a carbon and nitrogen source.</text>
</comment>
<dbReference type="InterPro" id="IPR025703">
    <property type="entry name" value="Bifunct_PutA"/>
</dbReference>
<feature type="active site" evidence="6">
    <location>
        <position position="817"/>
    </location>
</feature>
<dbReference type="InterPro" id="IPR016163">
    <property type="entry name" value="Ald_DH_C"/>
</dbReference>
<evidence type="ECO:0000313" key="11">
    <source>
        <dbReference type="Proteomes" id="UP000068905"/>
    </source>
</evidence>
<dbReference type="InterPro" id="IPR016160">
    <property type="entry name" value="Ald_DH_CS_CYS"/>
</dbReference>
<dbReference type="OrthoDB" id="5687308at2"/>
<dbReference type="PATRIC" id="fig|1125411.7.peg.298"/>
<comment type="catalytic activity">
    <reaction evidence="5">
        <text>L-proline + a quinone = (S)-1-pyrroline-5-carboxylate + a quinol + H(+)</text>
        <dbReference type="Rhea" id="RHEA:23784"/>
        <dbReference type="ChEBI" id="CHEBI:15378"/>
        <dbReference type="ChEBI" id="CHEBI:17388"/>
        <dbReference type="ChEBI" id="CHEBI:24646"/>
        <dbReference type="ChEBI" id="CHEBI:60039"/>
        <dbReference type="ChEBI" id="CHEBI:132124"/>
        <dbReference type="EC" id="1.5.5.2"/>
    </reaction>
</comment>
<keyword evidence="5" id="KW-0642">Proline metabolism</keyword>
<comment type="pathway">
    <text evidence="5">Amino-acid degradation; L-proline degradation into L-glutamate; L-glutamate from L-proline: step 1/2.</text>
</comment>
<dbReference type="Pfam" id="PF00171">
    <property type="entry name" value="Aldedh"/>
    <property type="match status" value="1"/>
</dbReference>
<dbReference type="RefSeq" id="WP_053819653.1">
    <property type="nucleotide sequence ID" value="NZ_CP006911.1"/>
</dbReference>
<reference evidence="10 11" key="1">
    <citation type="journal article" date="2015" name="Genome Announc.">
        <title>Genome Sequence of 'Candidatus Thioglobus singularis' Strain PS1, a Mixotroph from the SUP05 Clade of Marine Gammaproteobacteria.</title>
        <authorList>
            <person name="Marshall K.T."/>
            <person name="Morris R.M."/>
        </authorList>
    </citation>
    <scope>NUCLEOTIDE SEQUENCE [LARGE SCALE GENOMIC DNA]</scope>
    <source>
        <strain evidence="10 11">PS1</strain>
    </source>
</reference>
<organism evidence="10 11">
    <name type="scientific">Candidatus Pseudothioglobus singularis PS1</name>
    <dbReference type="NCBI Taxonomy" id="1125411"/>
    <lineage>
        <taxon>Bacteria</taxon>
        <taxon>Pseudomonadati</taxon>
        <taxon>Pseudomonadota</taxon>
        <taxon>Gammaproteobacteria</taxon>
        <taxon>Candidatus Pseudothioglobaceae</taxon>
        <taxon>Candidatus Pseudothioglobus</taxon>
    </lineage>
</organism>
<dbReference type="GO" id="GO:0009898">
    <property type="term" value="C:cytoplasmic side of plasma membrane"/>
    <property type="evidence" value="ECO:0007669"/>
    <property type="project" value="TreeGrafter"/>
</dbReference>
<dbReference type="InterPro" id="IPR016162">
    <property type="entry name" value="Ald_DH_N"/>
</dbReference>
<name>A0A0M4LZ47_9GAMM</name>
<dbReference type="UniPathway" id="UPA00261">
    <property type="reaction ID" value="UER00373"/>
</dbReference>
<dbReference type="GO" id="GO:0004657">
    <property type="term" value="F:proline dehydrogenase activity"/>
    <property type="evidence" value="ECO:0007669"/>
    <property type="project" value="UniProtKB-UniRule"/>
</dbReference>
<dbReference type="SUPFAM" id="SSF51730">
    <property type="entry name" value="FAD-linked oxidoreductase"/>
    <property type="match status" value="1"/>
</dbReference>